<organism evidence="2 3">
    <name type="scientific">Donghicola tyrosinivorans</name>
    <dbReference type="NCBI Taxonomy" id="1652492"/>
    <lineage>
        <taxon>Bacteria</taxon>
        <taxon>Pseudomonadati</taxon>
        <taxon>Pseudomonadota</taxon>
        <taxon>Alphaproteobacteria</taxon>
        <taxon>Rhodobacterales</taxon>
        <taxon>Roseobacteraceae</taxon>
        <taxon>Donghicola</taxon>
    </lineage>
</organism>
<comment type="caution">
    <text evidence="2">The sequence shown here is derived from an EMBL/GenBank/DDBJ whole genome shotgun (WGS) entry which is preliminary data.</text>
</comment>
<evidence type="ECO:0000256" key="1">
    <source>
        <dbReference type="SAM" id="MobiDB-lite"/>
    </source>
</evidence>
<evidence type="ECO:0000313" key="2">
    <source>
        <dbReference type="EMBL" id="PRY84597.1"/>
    </source>
</evidence>
<dbReference type="Proteomes" id="UP000238392">
    <property type="component" value="Unassembled WGS sequence"/>
</dbReference>
<feature type="region of interest" description="Disordered" evidence="1">
    <location>
        <begin position="86"/>
        <end position="114"/>
    </location>
</feature>
<gene>
    <name evidence="2" type="ORF">CLV74_12215</name>
</gene>
<reference evidence="2 3" key="1">
    <citation type="submission" date="2018-03" db="EMBL/GenBank/DDBJ databases">
        <title>Genomic Encyclopedia of Archaeal and Bacterial Type Strains, Phase II (KMG-II): from individual species to whole genera.</title>
        <authorList>
            <person name="Goeker M."/>
        </authorList>
    </citation>
    <scope>NUCLEOTIDE SEQUENCE [LARGE SCALE GENOMIC DNA]</scope>
    <source>
        <strain evidence="2 3">DSM 100212</strain>
    </source>
</reference>
<proteinExistence type="predicted"/>
<dbReference type="EMBL" id="PVTQ01000022">
    <property type="protein sequence ID" value="PRY84597.1"/>
    <property type="molecule type" value="Genomic_DNA"/>
</dbReference>
<name>A0A2T0WD13_9RHOB</name>
<evidence type="ECO:0000313" key="3">
    <source>
        <dbReference type="Proteomes" id="UP000238392"/>
    </source>
</evidence>
<protein>
    <submittedName>
        <fullName evidence="2">Uncharacterized protein</fullName>
    </submittedName>
</protein>
<dbReference type="AlphaFoldDB" id="A0A2T0WD13"/>
<keyword evidence="3" id="KW-1185">Reference proteome</keyword>
<sequence length="114" mass="12334">MFDPGSDLGFGRRVGAELVRDQPARLAPAPEQLSKEAFGCARVPTRLNQDIQHIAIGVDRPPEPVLLALELDDDFVEMPFVRRSGALATDPSSDLPAKARDLVPHDLVGNPDPT</sequence>
<accession>A0A2T0WD13</accession>